<feature type="domain" description="CCHC-type" evidence="9">
    <location>
        <begin position="482"/>
        <end position="499"/>
    </location>
</feature>
<dbReference type="GO" id="GO:0003723">
    <property type="term" value="F:RNA binding"/>
    <property type="evidence" value="ECO:0007669"/>
    <property type="project" value="TreeGrafter"/>
</dbReference>
<dbReference type="GO" id="GO:0071037">
    <property type="term" value="P:nuclear polyadenylation-dependent snRNA catabolic process"/>
    <property type="evidence" value="ECO:0007669"/>
    <property type="project" value="TreeGrafter"/>
</dbReference>
<evidence type="ECO:0000256" key="2">
    <source>
        <dbReference type="ARBA" id="ARBA00022723"/>
    </source>
</evidence>
<feature type="domain" description="CCHC-type" evidence="9">
    <location>
        <begin position="547"/>
        <end position="560"/>
    </location>
</feature>
<dbReference type="GO" id="GO:0071036">
    <property type="term" value="P:nuclear polyadenylation-dependent snoRNA catabolic process"/>
    <property type="evidence" value="ECO:0007669"/>
    <property type="project" value="TreeGrafter"/>
</dbReference>
<dbReference type="AlphaFoldDB" id="A0AAN7HKX4"/>
<keyword evidence="2" id="KW-0479">Metal-binding</keyword>
<feature type="region of interest" description="Disordered" evidence="8">
    <location>
        <begin position="1"/>
        <end position="86"/>
    </location>
</feature>
<dbReference type="InterPro" id="IPR051644">
    <property type="entry name" value="TRAMP_AT-DNA-binding"/>
</dbReference>
<evidence type="ECO:0000259" key="9">
    <source>
        <dbReference type="PROSITE" id="PS50158"/>
    </source>
</evidence>
<keyword evidence="11" id="KW-1185">Reference proteome</keyword>
<dbReference type="Gene3D" id="4.10.60.10">
    <property type="entry name" value="Zinc finger, CCHC-type"/>
    <property type="match status" value="1"/>
</dbReference>
<proteinExistence type="predicted"/>
<accession>A0AAN7HKX4</accession>
<evidence type="ECO:0000313" key="11">
    <source>
        <dbReference type="Proteomes" id="UP001303647"/>
    </source>
</evidence>
<feature type="region of interest" description="Disordered" evidence="8">
    <location>
        <begin position="377"/>
        <end position="399"/>
    </location>
</feature>
<dbReference type="InterPro" id="IPR036875">
    <property type="entry name" value="Znf_CCHC_sf"/>
</dbReference>
<evidence type="ECO:0000256" key="8">
    <source>
        <dbReference type="SAM" id="MobiDB-lite"/>
    </source>
</evidence>
<protein>
    <recommendedName>
        <fullName evidence="9">CCHC-type domain-containing protein</fullName>
    </recommendedName>
</protein>
<feature type="compositionally biased region" description="Basic residues" evidence="8">
    <location>
        <begin position="705"/>
        <end position="715"/>
    </location>
</feature>
<evidence type="ECO:0000313" key="10">
    <source>
        <dbReference type="EMBL" id="KAK4249317.1"/>
    </source>
</evidence>
<dbReference type="GO" id="GO:0031499">
    <property type="term" value="C:TRAMP complex"/>
    <property type="evidence" value="ECO:0007669"/>
    <property type="project" value="TreeGrafter"/>
</dbReference>
<dbReference type="SUPFAM" id="SSF57756">
    <property type="entry name" value="Retrovirus zinc finger-like domains"/>
    <property type="match status" value="1"/>
</dbReference>
<dbReference type="PANTHER" id="PTHR46543:SF1">
    <property type="entry name" value="ZINC FINGER CCHC DOMAIN-CONTAINING PROTEIN 7"/>
    <property type="match status" value="1"/>
</dbReference>
<organism evidence="10 11">
    <name type="scientific">Corynascus novoguineensis</name>
    <dbReference type="NCBI Taxonomy" id="1126955"/>
    <lineage>
        <taxon>Eukaryota</taxon>
        <taxon>Fungi</taxon>
        <taxon>Dikarya</taxon>
        <taxon>Ascomycota</taxon>
        <taxon>Pezizomycotina</taxon>
        <taxon>Sordariomycetes</taxon>
        <taxon>Sordariomycetidae</taxon>
        <taxon>Sordariales</taxon>
        <taxon>Chaetomiaceae</taxon>
        <taxon>Corynascus</taxon>
    </lineage>
</organism>
<evidence type="ECO:0000256" key="1">
    <source>
        <dbReference type="ARBA" id="ARBA00004123"/>
    </source>
</evidence>
<dbReference type="GO" id="GO:0071038">
    <property type="term" value="P:TRAMP-dependent tRNA surveillance pathway"/>
    <property type="evidence" value="ECO:0007669"/>
    <property type="project" value="TreeGrafter"/>
</dbReference>
<reference evidence="10" key="1">
    <citation type="journal article" date="2023" name="Mol. Phylogenet. Evol.">
        <title>Genome-scale phylogeny and comparative genomics of the fungal order Sordariales.</title>
        <authorList>
            <person name="Hensen N."/>
            <person name="Bonometti L."/>
            <person name="Westerberg I."/>
            <person name="Brannstrom I.O."/>
            <person name="Guillou S."/>
            <person name="Cros-Aarteil S."/>
            <person name="Calhoun S."/>
            <person name="Haridas S."/>
            <person name="Kuo A."/>
            <person name="Mondo S."/>
            <person name="Pangilinan J."/>
            <person name="Riley R."/>
            <person name="LaButti K."/>
            <person name="Andreopoulos B."/>
            <person name="Lipzen A."/>
            <person name="Chen C."/>
            <person name="Yan M."/>
            <person name="Daum C."/>
            <person name="Ng V."/>
            <person name="Clum A."/>
            <person name="Steindorff A."/>
            <person name="Ohm R.A."/>
            <person name="Martin F."/>
            <person name="Silar P."/>
            <person name="Natvig D.O."/>
            <person name="Lalanne C."/>
            <person name="Gautier V."/>
            <person name="Ament-Velasquez S.L."/>
            <person name="Kruys A."/>
            <person name="Hutchinson M.I."/>
            <person name="Powell A.J."/>
            <person name="Barry K."/>
            <person name="Miller A.N."/>
            <person name="Grigoriev I.V."/>
            <person name="Debuchy R."/>
            <person name="Gladieux P."/>
            <person name="Hiltunen Thoren M."/>
            <person name="Johannesson H."/>
        </authorList>
    </citation>
    <scope>NUCLEOTIDE SEQUENCE</scope>
    <source>
        <strain evidence="10">CBS 359.72</strain>
    </source>
</reference>
<keyword evidence="6" id="KW-0539">Nucleus</keyword>
<feature type="compositionally biased region" description="Pro residues" evidence="8">
    <location>
        <begin position="681"/>
        <end position="694"/>
    </location>
</feature>
<evidence type="ECO:0000256" key="6">
    <source>
        <dbReference type="ARBA" id="ARBA00023242"/>
    </source>
</evidence>
<dbReference type="SMART" id="SM00343">
    <property type="entry name" value="ZnF_C2HC"/>
    <property type="match status" value="5"/>
</dbReference>
<dbReference type="PANTHER" id="PTHR46543">
    <property type="entry name" value="ZINC FINGER CCHC DOMAIN-CONTAINING PROTEIN 7"/>
    <property type="match status" value="1"/>
</dbReference>
<keyword evidence="5" id="KW-0862">Zinc</keyword>
<dbReference type="EMBL" id="MU857625">
    <property type="protein sequence ID" value="KAK4249317.1"/>
    <property type="molecule type" value="Genomic_DNA"/>
</dbReference>
<dbReference type="InterPro" id="IPR001878">
    <property type="entry name" value="Znf_CCHC"/>
</dbReference>
<dbReference type="GO" id="GO:0008270">
    <property type="term" value="F:zinc ion binding"/>
    <property type="evidence" value="ECO:0007669"/>
    <property type="project" value="UniProtKB-KW"/>
</dbReference>
<name>A0AAN7HKX4_9PEZI</name>
<evidence type="ECO:0000256" key="5">
    <source>
        <dbReference type="ARBA" id="ARBA00022833"/>
    </source>
</evidence>
<comment type="caution">
    <text evidence="10">The sequence shown here is derived from an EMBL/GenBank/DDBJ whole genome shotgun (WGS) entry which is preliminary data.</text>
</comment>
<evidence type="ECO:0000256" key="4">
    <source>
        <dbReference type="ARBA" id="ARBA00022771"/>
    </source>
</evidence>
<dbReference type="Proteomes" id="UP001303647">
    <property type="component" value="Unassembled WGS sequence"/>
</dbReference>
<feature type="compositionally biased region" description="Polar residues" evidence="8">
    <location>
        <begin position="651"/>
        <end position="673"/>
    </location>
</feature>
<dbReference type="PROSITE" id="PS50158">
    <property type="entry name" value="ZF_CCHC"/>
    <property type="match status" value="2"/>
</dbReference>
<comment type="subcellular location">
    <subcellularLocation>
        <location evidence="1">Nucleus</location>
    </subcellularLocation>
</comment>
<dbReference type="GO" id="GO:0071039">
    <property type="term" value="P:nuclear polyadenylation-dependent CUT catabolic process"/>
    <property type="evidence" value="ECO:0007669"/>
    <property type="project" value="TreeGrafter"/>
</dbReference>
<feature type="region of interest" description="Disordered" evidence="8">
    <location>
        <begin position="243"/>
        <end position="273"/>
    </location>
</feature>
<dbReference type="GO" id="GO:0071031">
    <property type="term" value="P:nuclear mRNA surveillance of mRNA 3'-end processing"/>
    <property type="evidence" value="ECO:0007669"/>
    <property type="project" value="TreeGrafter"/>
</dbReference>
<keyword evidence="4 7" id="KW-0863">Zinc-finger</keyword>
<feature type="region of interest" description="Disordered" evidence="8">
    <location>
        <begin position="637"/>
        <end position="715"/>
    </location>
</feature>
<sequence length="715" mass="78385">MDDTARESGQTPRPETTLNESSLQLTSGKKRPTSETTVDGDGDSPRSGQEPVGDAGLPSPKRFKAGPSLTEPDEAADSKSDAPALSPEEDIATIQPTSKAAHGGWNGGITSGLRTSFATKDKLRKPLSRQVSKSPVQPVSGSIDIDSLAMPSAGNHFSKAVRKNAWQARFTKWCIRLMALNRSQEGLKDDPALLREAWGLWLETKGSLPRANRTVAMEAAKDTHLDAEKLHAMFSEALETDLQSPWDASSPESGQAESVVSDQQSSGRPESVKSTLSGIHDEWVLPPPLSCSEFDVRHKDQRGWEERFLTWCKSLIQLNEQKIRVDTVRERNRLAEAYLRWVGTIDGLSKAKAAAARRTATHYAQDNSALLTALFASTPPGSGPETTKSVSPARDESAPSSMIAVSNDIGDEIGDEANDESAGLLEERVAAYRDKYFPGVGSNETFCHLCASRDHDATECPETACRFCRDSEHRSFSCPTRRRCTKCKQLGHQKEDCKEKLALPPDEVECVFCQSRDHVDASCHEIWRSFKINPATVRKVRLLPVFCYCCGHEGHYGSVCGLNPQKTKEGPWETWSQANCDRYQDPASSEVAVVYEATSVGSGLRSERPDLGKSIVPQRHIFFEDTDDDDEAEEFIRPPVQKSTRIGHINFPSNNRGGNQGSRRPSKQYTGNDRNGRPGYAQPPLPPGPPPPLPSQGHPANGRNSGRRRGGGGRY</sequence>
<keyword evidence="3" id="KW-0677">Repeat</keyword>
<evidence type="ECO:0000256" key="7">
    <source>
        <dbReference type="PROSITE-ProRule" id="PRU00047"/>
    </source>
</evidence>
<feature type="compositionally biased region" description="Polar residues" evidence="8">
    <location>
        <begin position="7"/>
        <end position="27"/>
    </location>
</feature>
<gene>
    <name evidence="10" type="ORF">C7999DRAFT_12830</name>
</gene>
<evidence type="ECO:0000256" key="3">
    <source>
        <dbReference type="ARBA" id="ARBA00022737"/>
    </source>
</evidence>
<dbReference type="GO" id="GO:0071035">
    <property type="term" value="P:nuclear polyadenylation-dependent rRNA catabolic process"/>
    <property type="evidence" value="ECO:0007669"/>
    <property type="project" value="TreeGrafter"/>
</dbReference>
<reference evidence="10" key="2">
    <citation type="submission" date="2023-05" db="EMBL/GenBank/DDBJ databases">
        <authorList>
            <consortium name="Lawrence Berkeley National Laboratory"/>
            <person name="Steindorff A."/>
            <person name="Hensen N."/>
            <person name="Bonometti L."/>
            <person name="Westerberg I."/>
            <person name="Brannstrom I.O."/>
            <person name="Guillou S."/>
            <person name="Cros-Aarteil S."/>
            <person name="Calhoun S."/>
            <person name="Haridas S."/>
            <person name="Kuo A."/>
            <person name="Mondo S."/>
            <person name="Pangilinan J."/>
            <person name="Riley R."/>
            <person name="Labutti K."/>
            <person name="Andreopoulos B."/>
            <person name="Lipzen A."/>
            <person name="Chen C."/>
            <person name="Yanf M."/>
            <person name="Daum C."/>
            <person name="Ng V."/>
            <person name="Clum A."/>
            <person name="Ohm R."/>
            <person name="Martin F."/>
            <person name="Silar P."/>
            <person name="Natvig D."/>
            <person name="Lalanne C."/>
            <person name="Gautier V."/>
            <person name="Ament-Velasquez S.L."/>
            <person name="Kruys A."/>
            <person name="Hutchinson M.I."/>
            <person name="Powell A.J."/>
            <person name="Barry K."/>
            <person name="Miller A.N."/>
            <person name="Grigoriev I.V."/>
            <person name="Debuchy R."/>
            <person name="Gladieux P."/>
            <person name="Thoren M.H."/>
            <person name="Johannesson H."/>
        </authorList>
    </citation>
    <scope>NUCLEOTIDE SEQUENCE</scope>
    <source>
        <strain evidence="10">CBS 359.72</strain>
    </source>
</reference>